<evidence type="ECO:0000313" key="3">
    <source>
        <dbReference type="Proteomes" id="UP001221411"/>
    </source>
</evidence>
<proteinExistence type="predicted"/>
<accession>A0ABT5ET31</accession>
<evidence type="ECO:0000313" key="2">
    <source>
        <dbReference type="EMBL" id="MDC0744524.1"/>
    </source>
</evidence>
<protein>
    <recommendedName>
        <fullName evidence="4">HEAT repeat domain-containing protein</fullName>
    </recommendedName>
</protein>
<dbReference type="EMBL" id="JAQNDO010000001">
    <property type="protein sequence ID" value="MDC0744524.1"/>
    <property type="molecule type" value="Genomic_DNA"/>
</dbReference>
<reference evidence="2 3" key="1">
    <citation type="submission" date="2022-11" db="EMBL/GenBank/DDBJ databases">
        <title>Minimal conservation of predation-associated metabolite biosynthetic gene clusters underscores biosynthetic potential of Myxococcota including descriptions for ten novel species: Archangium lansinium sp. nov., Myxococcus landrumus sp. nov., Nannocystis bai.</title>
        <authorList>
            <person name="Ahearne A."/>
            <person name="Stevens C."/>
            <person name="Dowd S."/>
        </authorList>
    </citation>
    <scope>NUCLEOTIDE SEQUENCE [LARGE SCALE GENOMIC DNA]</scope>
    <source>
        <strain evidence="2 3">RJM3</strain>
    </source>
</reference>
<dbReference type="InterPro" id="IPR016024">
    <property type="entry name" value="ARM-type_fold"/>
</dbReference>
<gene>
    <name evidence="2" type="ORF">POL67_24540</name>
</gene>
<dbReference type="Proteomes" id="UP001221411">
    <property type="component" value="Unassembled WGS sequence"/>
</dbReference>
<dbReference type="SUPFAM" id="SSF48371">
    <property type="entry name" value="ARM repeat"/>
    <property type="match status" value="1"/>
</dbReference>
<dbReference type="RefSeq" id="WP_271921124.1">
    <property type="nucleotide sequence ID" value="NZ_JAQNDO010000001.1"/>
</dbReference>
<organism evidence="2 3">
    <name type="scientific">Polyangium mundeleinium</name>
    <dbReference type="NCBI Taxonomy" id="2995306"/>
    <lineage>
        <taxon>Bacteria</taxon>
        <taxon>Pseudomonadati</taxon>
        <taxon>Myxococcota</taxon>
        <taxon>Polyangia</taxon>
        <taxon>Polyangiales</taxon>
        <taxon>Polyangiaceae</taxon>
        <taxon>Polyangium</taxon>
    </lineage>
</organism>
<evidence type="ECO:0000256" key="1">
    <source>
        <dbReference type="SAM" id="MobiDB-lite"/>
    </source>
</evidence>
<keyword evidence="3" id="KW-1185">Reference proteome</keyword>
<feature type="compositionally biased region" description="Basic and acidic residues" evidence="1">
    <location>
        <begin position="425"/>
        <end position="440"/>
    </location>
</feature>
<evidence type="ECO:0008006" key="4">
    <source>
        <dbReference type="Google" id="ProtNLM"/>
    </source>
</evidence>
<feature type="region of interest" description="Disordered" evidence="1">
    <location>
        <begin position="421"/>
        <end position="455"/>
    </location>
</feature>
<sequence length="455" mass="50959">MPLPNVLLHFNWKELQPGPVRDAFDRLFADDVADEERVRIARKILAQDIVTAHCMLFDVYQRMAMDSRWGASNLLDELVGPMRVKAMAILRRPDDHDGRKHAAAAQIVARTAKPKDIPLLLERLDHPTHPELPMWMYWALRHVVEDLRATDTTLIAAMGKRLVPGRDRVTCNERVEASRLLGVYRVQPAEEALLRALEKLAPDEAIPVATALLWHDPVRHLHAARRIRDALPKGFPRDEDHENGMGYPFTELRIAIEESEEEGALALEIRAQIAAMRRDLATDPRAALAKILPDLDRDTCYELTPTLCQLLASANEALARDVLRALGRGAAPTYTLFHTIEPWLHHEDLELRGLAMGAALNSPSDQARARLLARFRRACVSDAADACTMLRALAATNQLYLLDRALTASSPLPEVRQTAATLLAEEARRRAAEEDHHEPGARPPPSRTRSPNHDG</sequence>
<name>A0ABT5ET31_9BACT</name>
<comment type="caution">
    <text evidence="2">The sequence shown here is derived from an EMBL/GenBank/DDBJ whole genome shotgun (WGS) entry which is preliminary data.</text>
</comment>